<dbReference type="Proteomes" id="UP001272325">
    <property type="component" value="Unassembled WGS sequence"/>
</dbReference>
<comment type="caution">
    <text evidence="2">The sequence shown here is derived from an EMBL/GenBank/DDBJ whole genome shotgun (WGS) entry which is preliminary data.</text>
</comment>
<evidence type="ECO:0000256" key="1">
    <source>
        <dbReference type="SAM" id="Phobius"/>
    </source>
</evidence>
<dbReference type="RefSeq" id="WP_171137470.1">
    <property type="nucleotide sequence ID" value="NZ_AP024893.1"/>
</dbReference>
<feature type="transmembrane region" description="Helical" evidence="1">
    <location>
        <begin position="12"/>
        <end position="33"/>
    </location>
</feature>
<keyword evidence="3" id="KW-1185">Reference proteome</keyword>
<organism evidence="2 3">
    <name type="scientific">Vibrio plantisponsor</name>
    <dbReference type="NCBI Taxonomy" id="664643"/>
    <lineage>
        <taxon>Bacteria</taxon>
        <taxon>Pseudomonadati</taxon>
        <taxon>Pseudomonadota</taxon>
        <taxon>Gammaproteobacteria</taxon>
        <taxon>Vibrionales</taxon>
        <taxon>Vibrionaceae</taxon>
        <taxon>Vibrio</taxon>
    </lineage>
</organism>
<accession>A0ABU4IE42</accession>
<dbReference type="Pfam" id="PF23858">
    <property type="entry name" value="DUF7220"/>
    <property type="match status" value="1"/>
</dbReference>
<reference evidence="2 3" key="1">
    <citation type="submission" date="2023-11" db="EMBL/GenBank/DDBJ databases">
        <title>Plant-associative lifestyle of Vibrio porteresiae and its evolutionary dynamics.</title>
        <authorList>
            <person name="Rameshkumar N."/>
            <person name="Kirti K."/>
        </authorList>
    </citation>
    <scope>NUCLEOTIDE SEQUENCE [LARGE SCALE GENOMIC DNA]</scope>
    <source>
        <strain evidence="2 3">MSSRF60</strain>
    </source>
</reference>
<evidence type="ECO:0000313" key="2">
    <source>
        <dbReference type="EMBL" id="MDW6016746.1"/>
    </source>
</evidence>
<evidence type="ECO:0008006" key="4">
    <source>
        <dbReference type="Google" id="ProtNLM"/>
    </source>
</evidence>
<keyword evidence="1" id="KW-1133">Transmembrane helix</keyword>
<dbReference type="InterPro" id="IPR055644">
    <property type="entry name" value="DUF7220"/>
</dbReference>
<protein>
    <recommendedName>
        <fullName evidence="4">GtrA-like protein domain-containing protein</fullName>
    </recommendedName>
</protein>
<keyword evidence="1" id="KW-0472">Membrane</keyword>
<sequence length="78" mass="8887">MQSKKQSLIESVLNVLIGYLVALLSQLIIFPLFGVNLPLLDNLLIGAFFTIVSIIRSYTLRRIFNRKQLRNPIADMPN</sequence>
<gene>
    <name evidence="2" type="ORF">SBW85_03055</name>
</gene>
<proteinExistence type="predicted"/>
<keyword evidence="1" id="KW-0812">Transmembrane</keyword>
<feature type="transmembrane region" description="Helical" evidence="1">
    <location>
        <begin position="39"/>
        <end position="60"/>
    </location>
</feature>
<dbReference type="EMBL" id="JAWRCN010000001">
    <property type="protein sequence ID" value="MDW6016746.1"/>
    <property type="molecule type" value="Genomic_DNA"/>
</dbReference>
<evidence type="ECO:0000313" key="3">
    <source>
        <dbReference type="Proteomes" id="UP001272325"/>
    </source>
</evidence>
<name>A0ABU4IE42_9VIBR</name>